<proteinExistence type="predicted"/>
<protein>
    <submittedName>
        <fullName evidence="3">CHAT domain-containing protein</fullName>
    </submittedName>
</protein>
<reference evidence="3 4" key="1">
    <citation type="submission" date="2019-02" db="EMBL/GenBank/DDBJ databases">
        <title>Sequencing the genomes of 1000 actinobacteria strains.</title>
        <authorList>
            <person name="Klenk H.-P."/>
        </authorList>
    </citation>
    <scope>NUCLEOTIDE SEQUENCE [LARGE SCALE GENOMIC DNA]</scope>
    <source>
        <strain evidence="3 4">DSM 45162</strain>
    </source>
</reference>
<feature type="region of interest" description="Disordered" evidence="1">
    <location>
        <begin position="400"/>
        <end position="422"/>
    </location>
</feature>
<sequence>MSRVIIQVGPDRDDALCFRLERGPIPPTDRKPRKLVCSVAQLPTGKPPPPPNGWVREYGRRLWQELSQHPDVQRALSNAADGPAGQSQSIMFNLLDQRAELYNWEMLCDEGDRFLALERAPIGRIAEQGIDLAGAVPTFTGRLRVTAVLSALGVPAEQEWSGLYAAVQAARATGIRVSVTVLVGEGDLLDKISDVAARDRDLHAVAVPDRGTDVLRAITDSRPHVLHFFCHGAADQGQPRLLLATGQDVERQAVGPATPSVRLHMEQMRTLLAPLGVWLVVLNCCQGGMAAQEVHSLAHSLAAAGVPAALGMRETVQALAAYEFSRVFYRELLTELGTRLARPADGVVDVDFDWPHILNAPRAALVESHSDDATTFGEWTLPVLYTRLDPFQVRLAAQDWDAEPEPGQPAPPPASGPPGLTSDGVTMAIVAALLNRLPADTPPDAVAELRRLAGAAPPDADGPADAPGGPQ</sequence>
<feature type="region of interest" description="Disordered" evidence="1">
    <location>
        <begin position="449"/>
        <end position="471"/>
    </location>
</feature>
<dbReference type="OrthoDB" id="8253226at2"/>
<dbReference type="Proteomes" id="UP000292564">
    <property type="component" value="Unassembled WGS sequence"/>
</dbReference>
<comment type="caution">
    <text evidence="3">The sequence shown here is derived from an EMBL/GenBank/DDBJ whole genome shotgun (WGS) entry which is preliminary data.</text>
</comment>
<feature type="compositionally biased region" description="Low complexity" evidence="1">
    <location>
        <begin position="453"/>
        <end position="471"/>
    </location>
</feature>
<dbReference type="Pfam" id="PF12770">
    <property type="entry name" value="CHAT"/>
    <property type="match status" value="1"/>
</dbReference>
<keyword evidence="4" id="KW-1185">Reference proteome</keyword>
<accession>A0A4Q7ZFF2</accession>
<dbReference type="RefSeq" id="WP_130508570.1">
    <property type="nucleotide sequence ID" value="NZ_SHKY01000001.1"/>
</dbReference>
<dbReference type="EMBL" id="SHKY01000001">
    <property type="protein sequence ID" value="RZU49502.1"/>
    <property type="molecule type" value="Genomic_DNA"/>
</dbReference>
<organism evidence="3 4">
    <name type="scientific">Krasilnikovia cinnamomea</name>
    <dbReference type="NCBI Taxonomy" id="349313"/>
    <lineage>
        <taxon>Bacteria</taxon>
        <taxon>Bacillati</taxon>
        <taxon>Actinomycetota</taxon>
        <taxon>Actinomycetes</taxon>
        <taxon>Micromonosporales</taxon>
        <taxon>Micromonosporaceae</taxon>
        <taxon>Krasilnikovia</taxon>
    </lineage>
</organism>
<feature type="compositionally biased region" description="Pro residues" evidence="1">
    <location>
        <begin position="406"/>
        <end position="416"/>
    </location>
</feature>
<evidence type="ECO:0000313" key="3">
    <source>
        <dbReference type="EMBL" id="RZU49502.1"/>
    </source>
</evidence>
<feature type="domain" description="CHAT" evidence="2">
    <location>
        <begin position="57"/>
        <end position="338"/>
    </location>
</feature>
<name>A0A4Q7ZFF2_9ACTN</name>
<dbReference type="InterPro" id="IPR024983">
    <property type="entry name" value="CHAT_dom"/>
</dbReference>
<gene>
    <name evidence="3" type="ORF">EV385_1254</name>
</gene>
<dbReference type="AlphaFoldDB" id="A0A4Q7ZFF2"/>
<evidence type="ECO:0000313" key="4">
    <source>
        <dbReference type="Proteomes" id="UP000292564"/>
    </source>
</evidence>
<evidence type="ECO:0000256" key="1">
    <source>
        <dbReference type="SAM" id="MobiDB-lite"/>
    </source>
</evidence>
<evidence type="ECO:0000259" key="2">
    <source>
        <dbReference type="Pfam" id="PF12770"/>
    </source>
</evidence>